<gene>
    <name evidence="1" type="ORF">GVT53_14160</name>
</gene>
<name>A0A6G7J5G6_9FLAO</name>
<dbReference type="Pfam" id="PF25594">
    <property type="entry name" value="GldB_lipo"/>
    <property type="match status" value="1"/>
</dbReference>
<dbReference type="KEGG" id="mut:GVT53_14160"/>
<evidence type="ECO:0000313" key="1">
    <source>
        <dbReference type="EMBL" id="QII45774.1"/>
    </source>
</evidence>
<dbReference type="RefSeq" id="WP_166249162.1">
    <property type="nucleotide sequence ID" value="NZ_CP049616.1"/>
</dbReference>
<proteinExistence type="predicted"/>
<dbReference type="InterPro" id="IPR019853">
    <property type="entry name" value="GldB-like"/>
</dbReference>
<dbReference type="EMBL" id="CP049616">
    <property type="protein sequence ID" value="QII45774.1"/>
    <property type="molecule type" value="Genomic_DNA"/>
</dbReference>
<dbReference type="AlphaFoldDB" id="A0A6G7J5G6"/>
<protein>
    <recommendedName>
        <fullName evidence="3">DUF2268 domain-containing protein</fullName>
    </recommendedName>
</protein>
<organism evidence="1 2">
    <name type="scientific">Flagellimonas oceani</name>
    <dbReference type="NCBI Taxonomy" id="2698672"/>
    <lineage>
        <taxon>Bacteria</taxon>
        <taxon>Pseudomonadati</taxon>
        <taxon>Bacteroidota</taxon>
        <taxon>Flavobacteriia</taxon>
        <taxon>Flavobacteriales</taxon>
        <taxon>Flavobacteriaceae</taxon>
        <taxon>Flagellimonas</taxon>
    </lineage>
</organism>
<dbReference type="Proteomes" id="UP000502928">
    <property type="component" value="Chromosome"/>
</dbReference>
<keyword evidence="2" id="KW-1185">Reference proteome</keyword>
<evidence type="ECO:0000313" key="2">
    <source>
        <dbReference type="Proteomes" id="UP000502928"/>
    </source>
</evidence>
<sequence>MSTEDTIQQGTYLQELFIKKSSIGQKAMIDARGYSNDEYLDAIRNYPEFWSSIRENTNKVNNYSKELEEGIEDLRAVYPDLKDSKIYFTIGALRSGGTTMDSLVLIGSEIALADKTTPSFELPEQLSHLVPYFENNPKENIIFLNIHEYVHTQQKTTIGKTLLAQTLIEGVAEFAGTRALETDSPNPQIKFGKEHNERIKTEFSKEMFSPYLQNWIWNSPNNKFGMRDLAYYVGYAICEKYYHQEPNKELAIKKMMELDFDNEMELIEFVNYSKYFGQPLENYKKRFEESRPKVTKVEPFNERQEDINPDVESLTIHFSDAMDTRFRNFEIGPLGKEHLIRFKEFHGFSEDKTALHFNIEPLEAAKTYQIIVGSGFRNSQGIPLKPYLIEFTTIKPSTSDSN</sequence>
<evidence type="ECO:0008006" key="3">
    <source>
        <dbReference type="Google" id="ProtNLM"/>
    </source>
</evidence>
<accession>A0A6G7J5G6</accession>
<reference evidence="1 2" key="1">
    <citation type="submission" date="2020-02" db="EMBL/GenBank/DDBJ databases">
        <title>Complete genome of Muricauda sp. 501str8.</title>
        <authorList>
            <person name="Dong B."/>
            <person name="Zhu S."/>
            <person name="Yang J."/>
            <person name="Chen J."/>
        </authorList>
    </citation>
    <scope>NUCLEOTIDE SEQUENCE [LARGE SCALE GENOMIC DNA]</scope>
    <source>
        <strain evidence="1 2">501str8</strain>
    </source>
</reference>